<evidence type="ECO:0000313" key="1">
    <source>
        <dbReference type="EMBL" id="PSJ16471.1"/>
    </source>
</evidence>
<comment type="caution">
    <text evidence="1">The sequence shown here is derived from an EMBL/GenBank/DDBJ whole genome shotgun (WGS) entry which is preliminary data.</text>
</comment>
<evidence type="ECO:0000313" key="2">
    <source>
        <dbReference type="Proteomes" id="UP000241912"/>
    </source>
</evidence>
<keyword evidence="2" id="KW-1185">Reference proteome</keyword>
<reference evidence="1 2" key="1">
    <citation type="submission" date="2018-03" db="EMBL/GenBank/DDBJ databases">
        <title>Draft genome of Nitrosomonas supralitoralis APG5.</title>
        <authorList>
            <person name="Urakawa H."/>
            <person name="Lopez J.V."/>
        </authorList>
    </citation>
    <scope>NUCLEOTIDE SEQUENCE [LARGE SCALE GENOMIC DNA]</scope>
    <source>
        <strain evidence="1 2">APG5</strain>
    </source>
</reference>
<dbReference type="AlphaFoldDB" id="A0A2P7NSM1"/>
<dbReference type="Proteomes" id="UP000241912">
    <property type="component" value="Unassembled WGS sequence"/>
</dbReference>
<sequence>MDSDGYQDPRLCFTEGWGWLKVNNRRVLHSISAITKGWKEFYAGWIFAIEFAPATRAFIPV</sequence>
<name>A0A2P7NSM1_9PROT</name>
<dbReference type="EMBL" id="PXXU01000049">
    <property type="protein sequence ID" value="PSJ16471.1"/>
    <property type="molecule type" value="Genomic_DNA"/>
</dbReference>
<organism evidence="1 2">
    <name type="scientific">Nitrosomonas supralitoralis</name>
    <dbReference type="NCBI Taxonomy" id="2116706"/>
    <lineage>
        <taxon>Bacteria</taxon>
        <taxon>Pseudomonadati</taxon>
        <taxon>Pseudomonadota</taxon>
        <taxon>Betaproteobacteria</taxon>
        <taxon>Nitrosomonadales</taxon>
        <taxon>Nitrosomonadaceae</taxon>
        <taxon>Nitrosomonas</taxon>
    </lineage>
</organism>
<protein>
    <submittedName>
        <fullName evidence="1">Uncharacterized protein</fullName>
    </submittedName>
</protein>
<accession>A0A2P7NSM1</accession>
<proteinExistence type="predicted"/>
<gene>
    <name evidence="1" type="ORF">C7H79_13265</name>
</gene>